<name>A0ABY7V2P4_9DEIO</name>
<dbReference type="SUPFAM" id="SSF56563">
    <property type="entry name" value="Major capsid protein gp5"/>
    <property type="match status" value="1"/>
</dbReference>
<evidence type="ECO:0008006" key="3">
    <source>
        <dbReference type="Google" id="ProtNLM"/>
    </source>
</evidence>
<dbReference type="InterPro" id="IPR048813">
    <property type="entry name" value="GP7-like"/>
</dbReference>
<protein>
    <recommendedName>
        <fullName evidence="3">Phage major capsid protein</fullName>
    </recommendedName>
</protein>
<dbReference type="Proteomes" id="UP001217044">
    <property type="component" value="Chromosome"/>
</dbReference>
<gene>
    <name evidence="1" type="ORF">M8445_12505</name>
</gene>
<reference evidence="1 2" key="1">
    <citation type="submission" date="2022-12" db="EMBL/GenBank/DDBJ databases">
        <title>Genome Sequence of Deinococcus aquaticus Type Strain PB314.</title>
        <authorList>
            <person name="Albert C."/>
            <person name="Hill J."/>
            <person name="Boren L."/>
            <person name="Scholz-Ng S."/>
            <person name="Fatema N."/>
            <person name="Grosso R."/>
            <person name="Soboslay E."/>
            <person name="Tuohy J."/>
        </authorList>
    </citation>
    <scope>NUCLEOTIDE SEQUENCE [LARGE SCALE GENOMIC DNA]</scope>
    <source>
        <strain evidence="1 2">PB-314</strain>
    </source>
</reference>
<dbReference type="EMBL" id="CP115165">
    <property type="protein sequence ID" value="WDA58162.1"/>
    <property type="molecule type" value="Genomic_DNA"/>
</dbReference>
<accession>A0ABY7V2P4</accession>
<evidence type="ECO:0000313" key="1">
    <source>
        <dbReference type="EMBL" id="WDA58162.1"/>
    </source>
</evidence>
<dbReference type="NCBIfam" id="NF045672">
    <property type="entry name" value="MCP_gp7_epsi_15"/>
    <property type="match status" value="1"/>
</dbReference>
<dbReference type="RefSeq" id="WP_273988114.1">
    <property type="nucleotide sequence ID" value="NZ_BAABQT010000015.1"/>
</dbReference>
<sequence length="289" mass="30473">MALTLIEAQKLVQDEVQSGVIYNTYIQNPLLGLLPFENITGTATVYVRDSGLAAGSTTRAINADYVEGTQAFTRLTASLGRLGGKAQVDNFLEVTGSNVTDQLAAQIASKARSTAIAFQDQFFNGDVTVDANGFDGLKKLLTATSQDMTAATVITLDDVDSALLAIEGDASAIFVNDKTLAKLNGLARASGLVKYNDIDLVGSRVSSYAGIPLIRAGRNAAGQILADGEIYAVRFGVDGVHGIQANTPTVKVISPDDNATAPVWTARIDWYAGLAQKTLTSAVRLKRTL</sequence>
<organism evidence="1 2">
    <name type="scientific">Deinococcus aquaticus</name>
    <dbReference type="NCBI Taxonomy" id="328692"/>
    <lineage>
        <taxon>Bacteria</taxon>
        <taxon>Thermotogati</taxon>
        <taxon>Deinococcota</taxon>
        <taxon>Deinococci</taxon>
        <taxon>Deinococcales</taxon>
        <taxon>Deinococcaceae</taxon>
        <taxon>Deinococcus</taxon>
    </lineage>
</organism>
<keyword evidence="2" id="KW-1185">Reference proteome</keyword>
<proteinExistence type="predicted"/>
<evidence type="ECO:0000313" key="2">
    <source>
        <dbReference type="Proteomes" id="UP001217044"/>
    </source>
</evidence>